<name>A0A927GCP0_9BACT</name>
<dbReference type="EMBL" id="JACXAA010000002">
    <property type="protein sequence ID" value="MBD2752725.1"/>
    <property type="molecule type" value="Genomic_DNA"/>
</dbReference>
<dbReference type="PANTHER" id="PTHR46211">
    <property type="entry name" value="GLYCEROPHOSPHORYL DIESTER PHOSPHODIESTERASE"/>
    <property type="match status" value="1"/>
</dbReference>
<gene>
    <name evidence="3" type="ORF">IC230_07485</name>
</gene>
<sequence length="289" mass="32608">MKIPFLVLLITLVASNVAAQQINRFQNTQSIDDFFQYKPNRKRPLILAHRGGPGPADTENSIVTFAKTAKMLPDAIIEMDVRMTRDSSFVLLHDATLDRESNAKGPVAEWTLSDLREIKLKTLVGELTDQQIPTFSEILAWNKNRFMLALDIKPGTDPLSVMKEVQKQQAEYSVFVICYSFLEAQRVRNRYPTLWLAVGINGIEDIARLEKDSLLIGRRLIALTPQKVQPASFYERLHKLGIPCSVGTYGAGQLDEKPVTEATQEYRALFRQGGDIITTDRPVEVSKLF</sequence>
<dbReference type="InterPro" id="IPR030395">
    <property type="entry name" value="GP_PDE_dom"/>
</dbReference>
<keyword evidence="4" id="KW-1185">Reference proteome</keyword>
<dbReference type="InterPro" id="IPR017946">
    <property type="entry name" value="PLC-like_Pdiesterase_TIM-brl"/>
</dbReference>
<dbReference type="RefSeq" id="WP_191038348.1">
    <property type="nucleotide sequence ID" value="NZ_JACXAA010000002.1"/>
</dbReference>
<organism evidence="3 4">
    <name type="scientific">Spirosoma validum</name>
    <dbReference type="NCBI Taxonomy" id="2771355"/>
    <lineage>
        <taxon>Bacteria</taxon>
        <taxon>Pseudomonadati</taxon>
        <taxon>Bacteroidota</taxon>
        <taxon>Cytophagia</taxon>
        <taxon>Cytophagales</taxon>
        <taxon>Cytophagaceae</taxon>
        <taxon>Spirosoma</taxon>
    </lineage>
</organism>
<dbReference type="Pfam" id="PF03009">
    <property type="entry name" value="GDPD"/>
    <property type="match status" value="1"/>
</dbReference>
<protein>
    <submittedName>
        <fullName evidence="3">Glycerophosphodiester phosphodiesterase family protein</fullName>
    </submittedName>
</protein>
<accession>A0A927GCP0</accession>
<feature type="signal peptide" evidence="1">
    <location>
        <begin position="1"/>
        <end position="19"/>
    </location>
</feature>
<reference evidence="3" key="1">
    <citation type="submission" date="2020-09" db="EMBL/GenBank/DDBJ databases">
        <authorList>
            <person name="Kim M.K."/>
        </authorList>
    </citation>
    <scope>NUCLEOTIDE SEQUENCE</scope>
    <source>
        <strain evidence="3">BT704</strain>
    </source>
</reference>
<dbReference type="CDD" id="cd08566">
    <property type="entry name" value="GDPD_AtGDE_like"/>
    <property type="match status" value="1"/>
</dbReference>
<dbReference type="PANTHER" id="PTHR46211:SF1">
    <property type="entry name" value="GLYCEROPHOSPHODIESTER PHOSPHODIESTERASE, CYTOPLASMIC"/>
    <property type="match status" value="1"/>
</dbReference>
<dbReference type="GO" id="GO:0006629">
    <property type="term" value="P:lipid metabolic process"/>
    <property type="evidence" value="ECO:0007669"/>
    <property type="project" value="InterPro"/>
</dbReference>
<comment type="caution">
    <text evidence="3">The sequence shown here is derived from an EMBL/GenBank/DDBJ whole genome shotgun (WGS) entry which is preliminary data.</text>
</comment>
<dbReference type="AlphaFoldDB" id="A0A927GCP0"/>
<evidence type="ECO:0000313" key="3">
    <source>
        <dbReference type="EMBL" id="MBD2752725.1"/>
    </source>
</evidence>
<keyword evidence="1" id="KW-0732">Signal</keyword>
<evidence type="ECO:0000256" key="1">
    <source>
        <dbReference type="SAM" id="SignalP"/>
    </source>
</evidence>
<evidence type="ECO:0000259" key="2">
    <source>
        <dbReference type="PROSITE" id="PS51704"/>
    </source>
</evidence>
<feature type="chain" id="PRO_5037358380" evidence="1">
    <location>
        <begin position="20"/>
        <end position="289"/>
    </location>
</feature>
<feature type="domain" description="GP-PDE" evidence="2">
    <location>
        <begin position="44"/>
        <end position="289"/>
    </location>
</feature>
<dbReference type="SUPFAM" id="SSF51695">
    <property type="entry name" value="PLC-like phosphodiesterases"/>
    <property type="match status" value="1"/>
</dbReference>
<evidence type="ECO:0000313" key="4">
    <source>
        <dbReference type="Proteomes" id="UP000653797"/>
    </source>
</evidence>
<dbReference type="Proteomes" id="UP000653797">
    <property type="component" value="Unassembled WGS sequence"/>
</dbReference>
<proteinExistence type="predicted"/>
<dbReference type="PROSITE" id="PS51704">
    <property type="entry name" value="GP_PDE"/>
    <property type="match status" value="1"/>
</dbReference>
<dbReference type="GO" id="GO:0008081">
    <property type="term" value="F:phosphoric diester hydrolase activity"/>
    <property type="evidence" value="ECO:0007669"/>
    <property type="project" value="InterPro"/>
</dbReference>
<dbReference type="Gene3D" id="3.20.20.190">
    <property type="entry name" value="Phosphatidylinositol (PI) phosphodiesterase"/>
    <property type="match status" value="1"/>
</dbReference>